<dbReference type="EMBL" id="BAAAZO010000006">
    <property type="protein sequence ID" value="GAA3618772.1"/>
    <property type="molecule type" value="Genomic_DNA"/>
</dbReference>
<evidence type="ECO:0000313" key="8">
    <source>
        <dbReference type="EMBL" id="GAA3618772.1"/>
    </source>
</evidence>
<proteinExistence type="predicted"/>
<feature type="domain" description="Membrane transport protein MMPL" evidence="7">
    <location>
        <begin position="65"/>
        <end position="342"/>
    </location>
</feature>
<sequence length="685" mass="71119">MAVGVVLLGGGLHTSTGAGQLVGDSRKASKLLEGADFGEKPAEHVVISARRGTLSDGQVARIGQEMKDAFGGVEGVAAVGRPVVSADARTALVPIDLAAGKNDDEAIEATAKRLFPVTDRVAAAHPDLEVGQTGEGSLNAGVGEQIESDFRKAELISLPVTLAILLLAFGSVVAAFVPVLLGVAAVGTALGLTALISRWYEVDQNTQSIVLLIGLAVGVDYALFVIRRSRQERAHGLAVRDTIRVAGLTAGRAVIISGITVVVSMAGMLVAGGLYTSLAIGAMIVVAIAVIASATVLPALLSLLGDRIEWLRLPLIGRRVGREASVDGPWGRLAGAVSRRPLIWTLAATALLIALAVPAAGMHTSLPGVESLPQDLPPVKATTTMVEAFPQQGSSIEVVVGAPAGSAAQVRTALREAWPVAVGTGEVVGDEAVVRTSLDGTVSVLDLPIRYDDSDERAALAVEEVRDTVVPAVQRSLPEGSQVHLAGVAMGTELSAWMDSRLLPVVGFVLVLTFVVMVLSFGSLWLALATVLLNLLSVGAGYGVITSIFQNTWAEGLLDFTSIGSIASWLPLLMFVILFGLSMDYHVFVVSRVREAWQGGASARDAVRIGVARSAGTVTSAAAVMVAVFAIFATMSVLEMKQLGVGLATAVFIDATVVRGILLPAVLATLGERAHRKPRWVPTIH</sequence>
<feature type="transmembrane region" description="Helical" evidence="6">
    <location>
        <begin position="206"/>
        <end position="226"/>
    </location>
</feature>
<evidence type="ECO:0000256" key="1">
    <source>
        <dbReference type="ARBA" id="ARBA00004651"/>
    </source>
</evidence>
<keyword evidence="2" id="KW-1003">Cell membrane</keyword>
<keyword evidence="3 6" id="KW-0812">Transmembrane</keyword>
<feature type="transmembrane region" description="Helical" evidence="6">
    <location>
        <begin position="247"/>
        <end position="272"/>
    </location>
</feature>
<feature type="transmembrane region" description="Helical" evidence="6">
    <location>
        <begin position="645"/>
        <end position="670"/>
    </location>
</feature>
<dbReference type="PANTHER" id="PTHR33406">
    <property type="entry name" value="MEMBRANE PROTEIN MJ1562-RELATED"/>
    <property type="match status" value="1"/>
</dbReference>
<organism evidence="8 9">
    <name type="scientific">Kineosporia mesophila</name>
    <dbReference type="NCBI Taxonomy" id="566012"/>
    <lineage>
        <taxon>Bacteria</taxon>
        <taxon>Bacillati</taxon>
        <taxon>Actinomycetota</taxon>
        <taxon>Actinomycetes</taxon>
        <taxon>Kineosporiales</taxon>
        <taxon>Kineosporiaceae</taxon>
        <taxon>Kineosporia</taxon>
    </lineage>
</organism>
<keyword evidence="4 6" id="KW-1133">Transmembrane helix</keyword>
<name>A0ABP6ZU22_9ACTN</name>
<feature type="transmembrane region" description="Helical" evidence="6">
    <location>
        <begin position="278"/>
        <end position="304"/>
    </location>
</feature>
<dbReference type="Proteomes" id="UP001501074">
    <property type="component" value="Unassembled WGS sequence"/>
</dbReference>
<comment type="subcellular location">
    <subcellularLocation>
        <location evidence="1">Cell membrane</location>
        <topology evidence="1">Multi-pass membrane protein</topology>
    </subcellularLocation>
</comment>
<gene>
    <name evidence="8" type="ORF">GCM10022223_39480</name>
</gene>
<comment type="caution">
    <text evidence="8">The sequence shown here is derived from an EMBL/GenBank/DDBJ whole genome shotgun (WGS) entry which is preliminary data.</text>
</comment>
<feature type="transmembrane region" description="Helical" evidence="6">
    <location>
        <begin position="569"/>
        <end position="590"/>
    </location>
</feature>
<evidence type="ECO:0000256" key="3">
    <source>
        <dbReference type="ARBA" id="ARBA00022692"/>
    </source>
</evidence>
<feature type="transmembrane region" description="Helical" evidence="6">
    <location>
        <begin position="342"/>
        <end position="361"/>
    </location>
</feature>
<feature type="transmembrane region" description="Helical" evidence="6">
    <location>
        <begin position="179"/>
        <end position="200"/>
    </location>
</feature>
<feature type="transmembrane region" description="Helical" evidence="6">
    <location>
        <begin position="502"/>
        <end position="519"/>
    </location>
</feature>
<protein>
    <submittedName>
        <fullName evidence="8">MMPL family transporter</fullName>
    </submittedName>
</protein>
<keyword evidence="5 6" id="KW-0472">Membrane</keyword>
<evidence type="ECO:0000256" key="2">
    <source>
        <dbReference type="ARBA" id="ARBA00022475"/>
    </source>
</evidence>
<dbReference type="PANTHER" id="PTHR33406:SF13">
    <property type="entry name" value="MEMBRANE PROTEIN YDFJ"/>
    <property type="match status" value="1"/>
</dbReference>
<dbReference type="Pfam" id="PF03176">
    <property type="entry name" value="MMPL"/>
    <property type="match status" value="2"/>
</dbReference>
<evidence type="ECO:0000256" key="4">
    <source>
        <dbReference type="ARBA" id="ARBA00022989"/>
    </source>
</evidence>
<evidence type="ECO:0000256" key="5">
    <source>
        <dbReference type="ARBA" id="ARBA00023136"/>
    </source>
</evidence>
<feature type="transmembrane region" description="Helical" evidence="6">
    <location>
        <begin position="155"/>
        <end position="174"/>
    </location>
</feature>
<feature type="transmembrane region" description="Helical" evidence="6">
    <location>
        <begin position="526"/>
        <end position="549"/>
    </location>
</feature>
<dbReference type="Gene3D" id="1.20.1640.10">
    <property type="entry name" value="Multidrug efflux transporter AcrB transmembrane domain"/>
    <property type="match status" value="2"/>
</dbReference>
<evidence type="ECO:0000256" key="6">
    <source>
        <dbReference type="SAM" id="Phobius"/>
    </source>
</evidence>
<feature type="transmembrane region" description="Helical" evidence="6">
    <location>
        <begin position="611"/>
        <end position="633"/>
    </location>
</feature>
<keyword evidence="9" id="KW-1185">Reference proteome</keyword>
<dbReference type="InterPro" id="IPR004869">
    <property type="entry name" value="MMPL_dom"/>
</dbReference>
<dbReference type="InterPro" id="IPR050545">
    <property type="entry name" value="Mycobact_MmpL"/>
</dbReference>
<accession>A0ABP6ZU22</accession>
<reference evidence="9" key="1">
    <citation type="journal article" date="2019" name="Int. J. Syst. Evol. Microbiol.">
        <title>The Global Catalogue of Microorganisms (GCM) 10K type strain sequencing project: providing services to taxonomists for standard genome sequencing and annotation.</title>
        <authorList>
            <consortium name="The Broad Institute Genomics Platform"/>
            <consortium name="The Broad Institute Genome Sequencing Center for Infectious Disease"/>
            <person name="Wu L."/>
            <person name="Ma J."/>
        </authorList>
    </citation>
    <scope>NUCLEOTIDE SEQUENCE [LARGE SCALE GENOMIC DNA]</scope>
    <source>
        <strain evidence="9">JCM 16902</strain>
    </source>
</reference>
<evidence type="ECO:0000313" key="9">
    <source>
        <dbReference type="Proteomes" id="UP001501074"/>
    </source>
</evidence>
<dbReference type="SUPFAM" id="SSF82866">
    <property type="entry name" value="Multidrug efflux transporter AcrB transmembrane domain"/>
    <property type="match status" value="2"/>
</dbReference>
<evidence type="ECO:0000259" key="7">
    <source>
        <dbReference type="Pfam" id="PF03176"/>
    </source>
</evidence>
<feature type="domain" description="Membrane transport protein MMPL" evidence="7">
    <location>
        <begin position="372"/>
        <end position="678"/>
    </location>
</feature>